<dbReference type="FunFam" id="1.10.287.950:FF:000001">
    <property type="entry name" value="Methyl-accepting chemotaxis sensory transducer"/>
    <property type="match status" value="1"/>
</dbReference>
<keyword evidence="4" id="KW-0807">Transducer</keyword>
<keyword evidence="6" id="KW-1133">Transmembrane helix</keyword>
<dbReference type="PANTHER" id="PTHR43531">
    <property type="entry name" value="PROTEIN ICFG"/>
    <property type="match status" value="1"/>
</dbReference>
<dbReference type="SMART" id="SM00304">
    <property type="entry name" value="HAMP"/>
    <property type="match status" value="2"/>
</dbReference>
<dbReference type="GO" id="GO:0016020">
    <property type="term" value="C:membrane"/>
    <property type="evidence" value="ECO:0007669"/>
    <property type="project" value="UniProtKB-SubCell"/>
</dbReference>
<sequence>MLRWFERDAPIRVKFRFMLAVHGSLSALGLLATVAAARSPGALWPIGVSALVLLATLTLVPLFSRLVCTPYVDTVVRMEALAGGDIDSPVLYTQHHDCVGRMTKAMAVFAHNVRSIRESEAALERIVSTMRQGLQHLASKDLSITLNEPLAPEYDQLRQDFNRATAALRETIGAVLDAAYDIHASASEIRAATDDLSTRTEQNAAAIEGTTRAMSEVSTGVQTNAESAAEVNRSVSQVHGEASEGGRVVDRAVDAMQAIHTSAQEISKIVGVIDGIAFQTNLLALNAGVEAARAGEAGKGFAVVANEVRALAQRSADAAQEIKALISRSNSQVEQGVALVGETGSALAKIVDRIGQVRGSVQSIADTAGRQATNLSQVNGSIGEMDRMTQQNAAMVEQSTAAARGLADRADELTRLVNAFRTGHAPQAAARHATPAPRVPSSQAARPASRPAVAGNLALAEAPQDDWSAF</sequence>
<evidence type="ECO:0000256" key="1">
    <source>
        <dbReference type="ARBA" id="ARBA00004370"/>
    </source>
</evidence>
<dbReference type="SMART" id="SM00283">
    <property type="entry name" value="MA"/>
    <property type="match status" value="1"/>
</dbReference>
<dbReference type="PROSITE" id="PS50885">
    <property type="entry name" value="HAMP"/>
    <property type="match status" value="1"/>
</dbReference>
<dbReference type="EMBL" id="JACLAU010000017">
    <property type="protein sequence ID" value="MBC2652272.1"/>
    <property type="molecule type" value="Genomic_DNA"/>
</dbReference>
<comment type="subcellular location">
    <subcellularLocation>
        <location evidence="1">Membrane</location>
    </subcellularLocation>
</comment>
<dbReference type="CDD" id="cd11386">
    <property type="entry name" value="MCP_signal"/>
    <property type="match status" value="1"/>
</dbReference>
<dbReference type="Pfam" id="PF00015">
    <property type="entry name" value="MCPsignal"/>
    <property type="match status" value="1"/>
</dbReference>
<dbReference type="AlphaFoldDB" id="A0A7X1F8C2"/>
<dbReference type="GO" id="GO:0006935">
    <property type="term" value="P:chemotaxis"/>
    <property type="evidence" value="ECO:0007669"/>
    <property type="project" value="UniProtKB-KW"/>
</dbReference>
<accession>A0A7X1F8C2</accession>
<dbReference type="InterPro" id="IPR051310">
    <property type="entry name" value="MCP_chemotaxis"/>
</dbReference>
<feature type="domain" description="HAMP" evidence="8">
    <location>
        <begin position="121"/>
        <end position="173"/>
    </location>
</feature>
<evidence type="ECO:0000313" key="10">
    <source>
        <dbReference type="Proteomes" id="UP000520156"/>
    </source>
</evidence>
<evidence type="ECO:0000256" key="5">
    <source>
        <dbReference type="SAM" id="MobiDB-lite"/>
    </source>
</evidence>
<proteinExistence type="inferred from homology"/>
<evidence type="ECO:0000256" key="4">
    <source>
        <dbReference type="PROSITE-ProRule" id="PRU00284"/>
    </source>
</evidence>
<evidence type="ECO:0000256" key="3">
    <source>
        <dbReference type="ARBA" id="ARBA00029447"/>
    </source>
</evidence>
<dbReference type="PANTHER" id="PTHR43531:SF11">
    <property type="entry name" value="METHYL-ACCEPTING CHEMOTAXIS PROTEIN 3"/>
    <property type="match status" value="1"/>
</dbReference>
<dbReference type="RefSeq" id="WP_185683690.1">
    <property type="nucleotide sequence ID" value="NZ_JACLAU010000017.1"/>
</dbReference>
<keyword evidence="6" id="KW-0472">Membrane</keyword>
<dbReference type="Gene3D" id="6.10.340.10">
    <property type="match status" value="1"/>
</dbReference>
<keyword evidence="10" id="KW-1185">Reference proteome</keyword>
<feature type="domain" description="Methyl-accepting transducer" evidence="7">
    <location>
        <begin position="178"/>
        <end position="407"/>
    </location>
</feature>
<comment type="similarity">
    <text evidence="3">Belongs to the methyl-accepting chemotaxis (MCP) protein family.</text>
</comment>
<comment type="caution">
    <text evidence="9">The sequence shown here is derived from an EMBL/GenBank/DDBJ whole genome shotgun (WGS) entry which is preliminary data.</text>
</comment>
<feature type="transmembrane region" description="Helical" evidence="6">
    <location>
        <begin position="46"/>
        <end position="68"/>
    </location>
</feature>
<name>A0A7X1F8C2_9SPHN</name>
<evidence type="ECO:0000256" key="2">
    <source>
        <dbReference type="ARBA" id="ARBA00022500"/>
    </source>
</evidence>
<evidence type="ECO:0000313" key="9">
    <source>
        <dbReference type="EMBL" id="MBC2652272.1"/>
    </source>
</evidence>
<evidence type="ECO:0000256" key="6">
    <source>
        <dbReference type="SAM" id="Phobius"/>
    </source>
</evidence>
<keyword evidence="2" id="KW-0145">Chemotaxis</keyword>
<protein>
    <submittedName>
        <fullName evidence="9">Methyl-accepting chemotaxis protein</fullName>
    </submittedName>
</protein>
<dbReference type="SUPFAM" id="SSF58104">
    <property type="entry name" value="Methyl-accepting chemotaxis protein (MCP) signaling domain"/>
    <property type="match status" value="1"/>
</dbReference>
<feature type="region of interest" description="Disordered" evidence="5">
    <location>
        <begin position="425"/>
        <end position="452"/>
    </location>
</feature>
<dbReference type="PROSITE" id="PS50111">
    <property type="entry name" value="CHEMOTAXIS_TRANSDUC_2"/>
    <property type="match status" value="1"/>
</dbReference>
<evidence type="ECO:0000259" key="7">
    <source>
        <dbReference type="PROSITE" id="PS50111"/>
    </source>
</evidence>
<evidence type="ECO:0000259" key="8">
    <source>
        <dbReference type="PROSITE" id="PS50885"/>
    </source>
</evidence>
<dbReference type="Proteomes" id="UP000520156">
    <property type="component" value="Unassembled WGS sequence"/>
</dbReference>
<dbReference type="InterPro" id="IPR003660">
    <property type="entry name" value="HAMP_dom"/>
</dbReference>
<dbReference type="Gene3D" id="1.10.287.950">
    <property type="entry name" value="Methyl-accepting chemotaxis protein"/>
    <property type="match status" value="1"/>
</dbReference>
<gene>
    <name evidence="9" type="ORF">H7F49_11185</name>
</gene>
<reference evidence="9 10" key="1">
    <citation type="submission" date="2020-08" db="EMBL/GenBank/DDBJ databases">
        <title>The genome sequence of Novosphingobium flavum 4Y4.</title>
        <authorList>
            <person name="Liu Y."/>
        </authorList>
    </citation>
    <scope>NUCLEOTIDE SEQUENCE [LARGE SCALE GENOMIC DNA]</scope>
    <source>
        <strain evidence="9 10">4Y4</strain>
    </source>
</reference>
<dbReference type="GO" id="GO:0007165">
    <property type="term" value="P:signal transduction"/>
    <property type="evidence" value="ECO:0007669"/>
    <property type="project" value="UniProtKB-KW"/>
</dbReference>
<organism evidence="9 10">
    <name type="scientific">Novosphingobium aerophilum</name>
    <dbReference type="NCBI Taxonomy" id="2839843"/>
    <lineage>
        <taxon>Bacteria</taxon>
        <taxon>Pseudomonadati</taxon>
        <taxon>Pseudomonadota</taxon>
        <taxon>Alphaproteobacteria</taxon>
        <taxon>Sphingomonadales</taxon>
        <taxon>Sphingomonadaceae</taxon>
        <taxon>Novosphingobium</taxon>
    </lineage>
</organism>
<keyword evidence="6" id="KW-0812">Transmembrane</keyword>
<dbReference type="InterPro" id="IPR004089">
    <property type="entry name" value="MCPsignal_dom"/>
</dbReference>